<dbReference type="EMBL" id="UOGD01000287">
    <property type="protein sequence ID" value="VAX25011.1"/>
    <property type="molecule type" value="Genomic_DNA"/>
</dbReference>
<evidence type="ECO:0000313" key="1">
    <source>
        <dbReference type="EMBL" id="VAX25011.1"/>
    </source>
</evidence>
<dbReference type="AlphaFoldDB" id="A0A3B1CEM2"/>
<proteinExistence type="predicted"/>
<protein>
    <submittedName>
        <fullName evidence="1">Uncharacterized protein</fullName>
    </submittedName>
</protein>
<reference evidence="1" key="1">
    <citation type="submission" date="2018-06" db="EMBL/GenBank/DDBJ databases">
        <authorList>
            <person name="Zhirakovskaya E."/>
        </authorList>
    </citation>
    <scope>NUCLEOTIDE SEQUENCE</scope>
</reference>
<accession>A0A3B1CEM2</accession>
<gene>
    <name evidence="1" type="ORF">MNBD_IGNAVI01-2156</name>
</gene>
<name>A0A3B1CEM2_9ZZZZ</name>
<sequence>MVDMNGDLLTKIPPSYNASDYIQIDAPEVDSDGDVVSSTPYKQQIELRSAEAIEFIRSPNLIFSIMFDTPPPNSIKTVKFKTSDNIHFKIYGKINYRIN</sequence>
<organism evidence="1">
    <name type="scientific">hydrothermal vent metagenome</name>
    <dbReference type="NCBI Taxonomy" id="652676"/>
    <lineage>
        <taxon>unclassified sequences</taxon>
        <taxon>metagenomes</taxon>
        <taxon>ecological metagenomes</taxon>
    </lineage>
</organism>